<sequence>MRTDDLPPYFGLTLPEPSGGATHTCLPAALGPLLCEGDHVFGSRRDFGGRLTEFTGRRHRCREGCPSAGVPGRSLPVAAGVALHLKRTDPGRLVCVHLGAGVWGENAVHQALDLAVRWELPLLVVVAQSTPAERPPAGGVDHVRLTATGPDEIGDALGDRVRGVRGGRPLVAEFDAHPGRRVGTLREPGLLARARTETVGREVGARSCA</sequence>
<organism evidence="1 2">
    <name type="scientific">Nonomuraea longicatena</name>
    <dbReference type="NCBI Taxonomy" id="83682"/>
    <lineage>
        <taxon>Bacteria</taxon>
        <taxon>Bacillati</taxon>
        <taxon>Actinomycetota</taxon>
        <taxon>Actinomycetes</taxon>
        <taxon>Streptosporangiales</taxon>
        <taxon>Streptosporangiaceae</taxon>
        <taxon>Nonomuraea</taxon>
    </lineage>
</organism>
<keyword evidence="2" id="KW-1185">Reference proteome</keyword>
<dbReference type="Proteomes" id="UP001501578">
    <property type="component" value="Unassembled WGS sequence"/>
</dbReference>
<reference evidence="2" key="1">
    <citation type="journal article" date="2019" name="Int. J. Syst. Evol. Microbiol.">
        <title>The Global Catalogue of Microorganisms (GCM) 10K type strain sequencing project: providing services to taxonomists for standard genome sequencing and annotation.</title>
        <authorList>
            <consortium name="The Broad Institute Genomics Platform"/>
            <consortium name="The Broad Institute Genome Sequencing Center for Infectious Disease"/>
            <person name="Wu L."/>
            <person name="Ma J."/>
        </authorList>
    </citation>
    <scope>NUCLEOTIDE SEQUENCE [LARGE SCALE GENOMIC DNA]</scope>
    <source>
        <strain evidence="2">JCM 11136</strain>
    </source>
</reference>
<dbReference type="SUPFAM" id="SSF52518">
    <property type="entry name" value="Thiamin diphosphate-binding fold (THDP-binding)"/>
    <property type="match status" value="1"/>
</dbReference>
<dbReference type="Gene3D" id="3.40.50.970">
    <property type="match status" value="1"/>
</dbReference>
<name>A0ABP3ZZL2_9ACTN</name>
<proteinExistence type="predicted"/>
<accession>A0ABP3ZZL2</accession>
<evidence type="ECO:0000313" key="1">
    <source>
        <dbReference type="EMBL" id="GAA0928766.1"/>
    </source>
</evidence>
<gene>
    <name evidence="1" type="ORF">GCM10009560_32110</name>
</gene>
<dbReference type="RefSeq" id="WP_343950658.1">
    <property type="nucleotide sequence ID" value="NZ_BAAAHQ010000015.1"/>
</dbReference>
<evidence type="ECO:0000313" key="2">
    <source>
        <dbReference type="Proteomes" id="UP001501578"/>
    </source>
</evidence>
<comment type="caution">
    <text evidence="1">The sequence shown here is derived from an EMBL/GenBank/DDBJ whole genome shotgun (WGS) entry which is preliminary data.</text>
</comment>
<dbReference type="EMBL" id="BAAAHQ010000015">
    <property type="protein sequence ID" value="GAA0928766.1"/>
    <property type="molecule type" value="Genomic_DNA"/>
</dbReference>
<protein>
    <submittedName>
        <fullName evidence="1">Uncharacterized protein</fullName>
    </submittedName>
</protein>
<dbReference type="InterPro" id="IPR029061">
    <property type="entry name" value="THDP-binding"/>
</dbReference>